<keyword evidence="2" id="KW-0732">Signal</keyword>
<reference evidence="3" key="1">
    <citation type="submission" date="2022-07" db="EMBL/GenBank/DDBJ databases">
        <authorList>
            <person name="Xamxidin M."/>
        </authorList>
    </citation>
    <scope>NUCLEOTIDE SEQUENCE</scope>
    <source>
        <strain evidence="3">YS8-69</strain>
    </source>
</reference>
<dbReference type="RefSeq" id="WP_257512864.1">
    <property type="nucleotide sequence ID" value="NZ_JANKHG010000026.1"/>
</dbReference>
<evidence type="ECO:0000256" key="1">
    <source>
        <dbReference type="SAM" id="MobiDB-lite"/>
    </source>
</evidence>
<protein>
    <submittedName>
        <fullName evidence="3">Uncharacterized protein</fullName>
    </submittedName>
</protein>
<keyword evidence="4" id="KW-1185">Reference proteome</keyword>
<dbReference type="Proteomes" id="UP001165267">
    <property type="component" value="Unassembled WGS sequence"/>
</dbReference>
<sequence>MKPKSKLGLAAGGALLLTLAACGGDGSPLNIRAAGSDGNINATEARALLRNAPETGEPDDVSNLMLATSETAEPFDLPD</sequence>
<feature type="signal peptide" evidence="2">
    <location>
        <begin position="1"/>
        <end position="23"/>
    </location>
</feature>
<evidence type="ECO:0000256" key="2">
    <source>
        <dbReference type="SAM" id="SignalP"/>
    </source>
</evidence>
<feature type="region of interest" description="Disordered" evidence="1">
    <location>
        <begin position="53"/>
        <end position="79"/>
    </location>
</feature>
<organism evidence="3 4">
    <name type="scientific">Limnobacter parvus</name>
    <dbReference type="NCBI Taxonomy" id="2939690"/>
    <lineage>
        <taxon>Bacteria</taxon>
        <taxon>Pseudomonadati</taxon>
        <taxon>Pseudomonadota</taxon>
        <taxon>Betaproteobacteria</taxon>
        <taxon>Burkholderiales</taxon>
        <taxon>Burkholderiaceae</taxon>
        <taxon>Limnobacter</taxon>
    </lineage>
</organism>
<feature type="chain" id="PRO_5046820925" evidence="2">
    <location>
        <begin position="24"/>
        <end position="79"/>
    </location>
</feature>
<accession>A0ABT1XK21</accession>
<dbReference type="PROSITE" id="PS51257">
    <property type="entry name" value="PROKAR_LIPOPROTEIN"/>
    <property type="match status" value="1"/>
</dbReference>
<comment type="caution">
    <text evidence="3">The sequence shown here is derived from an EMBL/GenBank/DDBJ whole genome shotgun (WGS) entry which is preliminary data.</text>
</comment>
<proteinExistence type="predicted"/>
<gene>
    <name evidence="3" type="ORF">NSP04_13425</name>
</gene>
<evidence type="ECO:0000313" key="4">
    <source>
        <dbReference type="Proteomes" id="UP001165267"/>
    </source>
</evidence>
<dbReference type="EMBL" id="JANKHG010000026">
    <property type="protein sequence ID" value="MCR2747645.1"/>
    <property type="molecule type" value="Genomic_DNA"/>
</dbReference>
<evidence type="ECO:0000313" key="3">
    <source>
        <dbReference type="EMBL" id="MCR2747645.1"/>
    </source>
</evidence>
<name>A0ABT1XK21_9BURK</name>